<evidence type="ECO:0000313" key="2">
    <source>
        <dbReference type="Proteomes" id="UP001524642"/>
    </source>
</evidence>
<dbReference type="Proteomes" id="UP001524642">
    <property type="component" value="Unassembled WGS sequence"/>
</dbReference>
<proteinExistence type="predicted"/>
<gene>
    <name evidence="1" type="ORF">NRP21_22460</name>
</gene>
<protein>
    <submittedName>
        <fullName evidence="1">Uncharacterized protein</fullName>
    </submittedName>
</protein>
<reference evidence="1 2" key="1">
    <citation type="submission" date="2022-06" db="EMBL/GenBank/DDBJ databases">
        <title>Roseomonas CN29.</title>
        <authorList>
            <person name="Cheng Y."/>
            <person name="He X."/>
        </authorList>
    </citation>
    <scope>NUCLEOTIDE SEQUENCE [LARGE SCALE GENOMIC DNA]</scope>
    <source>
        <strain evidence="1 2">CN29</strain>
    </source>
</reference>
<dbReference type="RefSeq" id="WP_257718481.1">
    <property type="nucleotide sequence ID" value="NZ_JANJOU010000025.1"/>
</dbReference>
<dbReference type="EMBL" id="JANJOU010000025">
    <property type="protein sequence ID" value="MCR0984827.1"/>
    <property type="molecule type" value="Genomic_DNA"/>
</dbReference>
<name>A0ABT1XCI0_9PROT</name>
<sequence>MVLDVLPALRGHAGGAGAVEVAAMDGIRENMGFRLPRELRAPSDATIAQPAE</sequence>
<accession>A0ABT1XCI0</accession>
<comment type="caution">
    <text evidence="1">The sequence shown here is derived from an EMBL/GenBank/DDBJ whole genome shotgun (WGS) entry which is preliminary data.</text>
</comment>
<organism evidence="1 2">
    <name type="scientific">Roseomonas populi</name>
    <dbReference type="NCBI Taxonomy" id="3121582"/>
    <lineage>
        <taxon>Bacteria</taxon>
        <taxon>Pseudomonadati</taxon>
        <taxon>Pseudomonadota</taxon>
        <taxon>Alphaproteobacteria</taxon>
        <taxon>Acetobacterales</taxon>
        <taxon>Roseomonadaceae</taxon>
        <taxon>Roseomonas</taxon>
    </lineage>
</organism>
<evidence type="ECO:0000313" key="1">
    <source>
        <dbReference type="EMBL" id="MCR0984827.1"/>
    </source>
</evidence>
<keyword evidence="2" id="KW-1185">Reference proteome</keyword>